<evidence type="ECO:0000256" key="8">
    <source>
        <dbReference type="ARBA" id="ARBA00022833"/>
    </source>
</evidence>
<evidence type="ECO:0000256" key="6">
    <source>
        <dbReference type="ARBA" id="ARBA00022741"/>
    </source>
</evidence>
<dbReference type="Proteomes" id="UP001050691">
    <property type="component" value="Unassembled WGS sequence"/>
</dbReference>
<comment type="caution">
    <text evidence="14">The sequence shown here is derived from an EMBL/GenBank/DDBJ whole genome shotgun (WGS) entry which is preliminary data.</text>
</comment>
<dbReference type="AlphaFoldDB" id="A0AAV5ACI2"/>
<feature type="transmembrane region" description="Helical" evidence="12">
    <location>
        <begin position="340"/>
        <end position="362"/>
    </location>
</feature>
<dbReference type="Gene3D" id="1.10.8.60">
    <property type="match status" value="1"/>
</dbReference>
<sequence length="808" mass="88253">MQLLGSTLNIFQTVAGHLHSPPHRSLSVTLNHGSTISSPPSNIAVLLFNHPVVQSSLKKAASSSFTHHPLRPPSARSILLPYIQSFSKPQYTRSLHSYSHRITQSAQYLIPHNHILHRNLSLFRSQPLPAPRTLAQIHLLETAANASPKYVGAQVAYYQALVDSGLSNAYQRIISRWERMLEFDQANPTLQSDQAFQLYLTALIKSDAADSVDHAVKRREQVLSSLTIPSSSTVDSTSGQPTDSSASPTRPSDLSTLTVNSTIPPQETLSRSQQVAQAVLATRLLSSSSYANEGSSFLGDKLLGNQNTQANSMLGAPGGGKENPIFVSVSEPKGSVWYRIFRFVVLTALAGFFLLVIMAVLLENSGLLKAGPKAAAEFEPVEGKVVRFSDVHGVDEAKEELQEIVEFLKDPAHFSTLGGKLPKGVLLTGPPGTGKTMLARAVAGEAGVPFLFASGSEFDEMFVGIGAKRIRDLFAAARKKQPAIIFIDELDAIGSKRSPKDQGVIVIAATNFPQSLDQALVRPGRFDRKIAVPLPDVKGRVQILKHHMKNVVTAEEVDPMVLARGTPGFSGADLQNMVNQAAIQASKEGSQNVSLKHFEWAKDRIVMGAERRSTYIEPKAKKLTAYHEGGHALVALYTDGAMPLHKVTCMPRGNALGYTAQLPEDDRYSVSFKEFTAEMDVCLGGRVAEELVYGPENVTSGCISDLAHATDVADRMVRLYGYSGKLGPVFFDENKNLSSEKRQEIEAEIRALVEGAQDRARRILTERQEELHRLADALVEHETLDLEEVKKVIKGEKIRENQNILESE</sequence>
<keyword evidence="5" id="KW-0479">Metal-binding</keyword>
<comment type="similarity">
    <text evidence="2">In the C-terminal section; belongs to the peptidase M41 family.</text>
</comment>
<dbReference type="PROSITE" id="PS00674">
    <property type="entry name" value="AAA"/>
    <property type="match status" value="1"/>
</dbReference>
<dbReference type="EMBL" id="BPWL01000007">
    <property type="protein sequence ID" value="GJJ12361.1"/>
    <property type="molecule type" value="Genomic_DNA"/>
</dbReference>
<keyword evidence="12" id="KW-0812">Transmembrane</keyword>
<keyword evidence="12" id="KW-0472">Membrane</keyword>
<dbReference type="InterPro" id="IPR003593">
    <property type="entry name" value="AAA+_ATPase"/>
</dbReference>
<evidence type="ECO:0000256" key="3">
    <source>
        <dbReference type="ARBA" id="ARBA00010550"/>
    </source>
</evidence>
<evidence type="ECO:0000256" key="11">
    <source>
        <dbReference type="SAM" id="MobiDB-lite"/>
    </source>
</evidence>
<keyword evidence="10" id="KW-0482">Metalloprotease</keyword>
<dbReference type="SUPFAM" id="SSF140990">
    <property type="entry name" value="FtsH protease domain-like"/>
    <property type="match status" value="1"/>
</dbReference>
<dbReference type="GO" id="GO:0004176">
    <property type="term" value="F:ATP-dependent peptidase activity"/>
    <property type="evidence" value="ECO:0007669"/>
    <property type="project" value="InterPro"/>
</dbReference>
<feature type="region of interest" description="Disordered" evidence="11">
    <location>
        <begin position="227"/>
        <end position="270"/>
    </location>
</feature>
<dbReference type="GO" id="GO:0005524">
    <property type="term" value="F:ATP binding"/>
    <property type="evidence" value="ECO:0007669"/>
    <property type="project" value="UniProtKB-KW"/>
</dbReference>
<organism evidence="14 15">
    <name type="scientific">Clathrus columnatus</name>
    <dbReference type="NCBI Taxonomy" id="1419009"/>
    <lineage>
        <taxon>Eukaryota</taxon>
        <taxon>Fungi</taxon>
        <taxon>Dikarya</taxon>
        <taxon>Basidiomycota</taxon>
        <taxon>Agaricomycotina</taxon>
        <taxon>Agaricomycetes</taxon>
        <taxon>Phallomycetidae</taxon>
        <taxon>Phallales</taxon>
        <taxon>Clathraceae</taxon>
        <taxon>Clathrus</taxon>
    </lineage>
</organism>
<evidence type="ECO:0000313" key="15">
    <source>
        <dbReference type="Proteomes" id="UP001050691"/>
    </source>
</evidence>
<protein>
    <recommendedName>
        <fullName evidence="13">AAA+ ATPase domain-containing protein</fullName>
    </recommendedName>
</protein>
<keyword evidence="15" id="KW-1185">Reference proteome</keyword>
<dbReference type="GO" id="GO:0016887">
    <property type="term" value="F:ATP hydrolysis activity"/>
    <property type="evidence" value="ECO:0007669"/>
    <property type="project" value="InterPro"/>
</dbReference>
<evidence type="ECO:0000256" key="1">
    <source>
        <dbReference type="ARBA" id="ARBA00001947"/>
    </source>
</evidence>
<dbReference type="GO" id="GO:0007005">
    <property type="term" value="P:mitochondrion organization"/>
    <property type="evidence" value="ECO:0007669"/>
    <property type="project" value="TreeGrafter"/>
</dbReference>
<proteinExistence type="inferred from homology"/>
<name>A0AAV5ACI2_9AGAM</name>
<evidence type="ECO:0000256" key="5">
    <source>
        <dbReference type="ARBA" id="ARBA00022723"/>
    </source>
</evidence>
<evidence type="ECO:0000256" key="10">
    <source>
        <dbReference type="ARBA" id="ARBA00023049"/>
    </source>
</evidence>
<dbReference type="Pfam" id="PF17862">
    <property type="entry name" value="AAA_lid_3"/>
    <property type="match status" value="1"/>
</dbReference>
<evidence type="ECO:0000313" key="14">
    <source>
        <dbReference type="EMBL" id="GJJ12361.1"/>
    </source>
</evidence>
<keyword evidence="12" id="KW-1133">Transmembrane helix</keyword>
<keyword evidence="7" id="KW-0378">Hydrolase</keyword>
<dbReference type="InterPro" id="IPR003959">
    <property type="entry name" value="ATPase_AAA_core"/>
</dbReference>
<evidence type="ECO:0000256" key="12">
    <source>
        <dbReference type="SAM" id="Phobius"/>
    </source>
</evidence>
<dbReference type="InterPro" id="IPR041569">
    <property type="entry name" value="AAA_lid_3"/>
</dbReference>
<dbReference type="InterPro" id="IPR000642">
    <property type="entry name" value="Peptidase_M41"/>
</dbReference>
<accession>A0AAV5ACI2</accession>
<keyword evidence="4" id="KW-0645">Protease</keyword>
<evidence type="ECO:0000259" key="13">
    <source>
        <dbReference type="SMART" id="SM00382"/>
    </source>
</evidence>
<keyword evidence="9" id="KW-0067">ATP-binding</keyword>
<dbReference type="InterPro" id="IPR027417">
    <property type="entry name" value="P-loop_NTPase"/>
</dbReference>
<reference evidence="14" key="1">
    <citation type="submission" date="2021-10" db="EMBL/GenBank/DDBJ databases">
        <title>De novo Genome Assembly of Clathrus columnatus (Basidiomycota, Fungi) Using Illumina and Nanopore Sequence Data.</title>
        <authorList>
            <person name="Ogiso-Tanaka E."/>
            <person name="Itagaki H."/>
            <person name="Hosoya T."/>
            <person name="Hosaka K."/>
        </authorList>
    </citation>
    <scope>NUCLEOTIDE SEQUENCE</scope>
    <source>
        <strain evidence="14">MO-923</strain>
    </source>
</reference>
<dbReference type="Pfam" id="PF00004">
    <property type="entry name" value="AAA"/>
    <property type="match status" value="1"/>
</dbReference>
<comment type="cofactor">
    <cofactor evidence="1">
        <name>Zn(2+)</name>
        <dbReference type="ChEBI" id="CHEBI:29105"/>
    </cofactor>
</comment>
<evidence type="ECO:0000256" key="4">
    <source>
        <dbReference type="ARBA" id="ARBA00022670"/>
    </source>
</evidence>
<dbReference type="FunFam" id="1.10.8.60:FF:000001">
    <property type="entry name" value="ATP-dependent zinc metalloprotease FtsH"/>
    <property type="match status" value="1"/>
</dbReference>
<evidence type="ECO:0000256" key="2">
    <source>
        <dbReference type="ARBA" id="ARBA00010044"/>
    </source>
</evidence>
<comment type="similarity">
    <text evidence="3">In the N-terminal section; belongs to the AAA ATPase family.</text>
</comment>
<gene>
    <name evidence="14" type="ORF">Clacol_006602</name>
</gene>
<dbReference type="PANTHER" id="PTHR23076:SF97">
    <property type="entry name" value="ATP-DEPENDENT ZINC METALLOPROTEASE YME1L1"/>
    <property type="match status" value="1"/>
</dbReference>
<dbReference type="GO" id="GO:0141164">
    <property type="term" value="P:mitochondrial protein quality control"/>
    <property type="evidence" value="ECO:0007669"/>
    <property type="project" value="UniProtKB-ARBA"/>
</dbReference>
<evidence type="ECO:0000256" key="9">
    <source>
        <dbReference type="ARBA" id="ARBA00022840"/>
    </source>
</evidence>
<dbReference type="Gene3D" id="1.20.58.760">
    <property type="entry name" value="Peptidase M41"/>
    <property type="match status" value="1"/>
</dbReference>
<dbReference type="SMART" id="SM00382">
    <property type="entry name" value="AAA"/>
    <property type="match status" value="1"/>
</dbReference>
<dbReference type="GO" id="GO:0005743">
    <property type="term" value="C:mitochondrial inner membrane"/>
    <property type="evidence" value="ECO:0007669"/>
    <property type="project" value="TreeGrafter"/>
</dbReference>
<dbReference type="FunFam" id="3.40.50.300:FF:002568">
    <property type="entry name" value="Cell division protein (FtsH)"/>
    <property type="match status" value="1"/>
</dbReference>
<feature type="domain" description="AAA+ ATPase" evidence="13">
    <location>
        <begin position="421"/>
        <end position="536"/>
    </location>
</feature>
<keyword evidence="6" id="KW-0547">Nucleotide-binding</keyword>
<dbReference type="GO" id="GO:0046872">
    <property type="term" value="F:metal ion binding"/>
    <property type="evidence" value="ECO:0007669"/>
    <property type="project" value="UniProtKB-KW"/>
</dbReference>
<dbReference type="GO" id="GO:0004222">
    <property type="term" value="F:metalloendopeptidase activity"/>
    <property type="evidence" value="ECO:0007669"/>
    <property type="project" value="InterPro"/>
</dbReference>
<dbReference type="SUPFAM" id="SSF52540">
    <property type="entry name" value="P-loop containing nucleoside triphosphate hydrolases"/>
    <property type="match status" value="1"/>
</dbReference>
<dbReference type="FunFam" id="1.20.58.760:FF:000002">
    <property type="entry name" value="ATP-dependent zinc metalloprotease FtsH"/>
    <property type="match status" value="1"/>
</dbReference>
<dbReference type="Gene3D" id="3.40.50.300">
    <property type="entry name" value="P-loop containing nucleotide triphosphate hydrolases"/>
    <property type="match status" value="1"/>
</dbReference>
<evidence type="ECO:0000256" key="7">
    <source>
        <dbReference type="ARBA" id="ARBA00022801"/>
    </source>
</evidence>
<dbReference type="InterPro" id="IPR037219">
    <property type="entry name" value="Peptidase_M41-like"/>
</dbReference>
<dbReference type="PANTHER" id="PTHR23076">
    <property type="entry name" value="METALLOPROTEASE M41 FTSH"/>
    <property type="match status" value="1"/>
</dbReference>
<keyword evidence="8" id="KW-0862">Zinc</keyword>
<dbReference type="Pfam" id="PF01434">
    <property type="entry name" value="Peptidase_M41"/>
    <property type="match status" value="1"/>
</dbReference>
<dbReference type="InterPro" id="IPR003960">
    <property type="entry name" value="ATPase_AAA_CS"/>
</dbReference>